<dbReference type="AlphaFoldDB" id="A0AA88VAH5"/>
<name>A0AA88VAH5_9ASTE</name>
<organism evidence="1 2">
    <name type="scientific">Escallonia herrerae</name>
    <dbReference type="NCBI Taxonomy" id="1293975"/>
    <lineage>
        <taxon>Eukaryota</taxon>
        <taxon>Viridiplantae</taxon>
        <taxon>Streptophyta</taxon>
        <taxon>Embryophyta</taxon>
        <taxon>Tracheophyta</taxon>
        <taxon>Spermatophyta</taxon>
        <taxon>Magnoliopsida</taxon>
        <taxon>eudicotyledons</taxon>
        <taxon>Gunneridae</taxon>
        <taxon>Pentapetalae</taxon>
        <taxon>asterids</taxon>
        <taxon>campanulids</taxon>
        <taxon>Escalloniales</taxon>
        <taxon>Escalloniaceae</taxon>
        <taxon>Escallonia</taxon>
    </lineage>
</organism>
<sequence length="153" mass="16947">MEPWNDQYKLRQFPLFDIFLNSTCPETGAFRWLQQSYNPSSSTAATATASSFLSVLTKPTKIIVVNSSSPSPSPPPIKRRVDDEFGSLLPIWLKDAASSNESGLPWLSMSLDECNLGMPFGSGRADEYTSVEVDERKQVDVEKGEMGDNVIHL</sequence>
<evidence type="ECO:0000313" key="2">
    <source>
        <dbReference type="Proteomes" id="UP001188597"/>
    </source>
</evidence>
<keyword evidence="2" id="KW-1185">Reference proteome</keyword>
<dbReference type="Proteomes" id="UP001188597">
    <property type="component" value="Unassembled WGS sequence"/>
</dbReference>
<comment type="caution">
    <text evidence="1">The sequence shown here is derived from an EMBL/GenBank/DDBJ whole genome shotgun (WGS) entry which is preliminary data.</text>
</comment>
<protein>
    <submittedName>
        <fullName evidence="1">Uncharacterized protein</fullName>
    </submittedName>
</protein>
<dbReference type="EMBL" id="JAVXUP010002173">
    <property type="protein sequence ID" value="KAK3005061.1"/>
    <property type="molecule type" value="Genomic_DNA"/>
</dbReference>
<proteinExistence type="predicted"/>
<reference evidence="1" key="1">
    <citation type="submission" date="2022-12" db="EMBL/GenBank/DDBJ databases">
        <title>Draft genome assemblies for two species of Escallonia (Escalloniales).</title>
        <authorList>
            <person name="Chanderbali A."/>
            <person name="Dervinis C."/>
            <person name="Anghel I."/>
            <person name="Soltis D."/>
            <person name="Soltis P."/>
            <person name="Zapata F."/>
        </authorList>
    </citation>
    <scope>NUCLEOTIDE SEQUENCE</scope>
    <source>
        <strain evidence="1">UCBG64.0493</strain>
        <tissue evidence="1">Leaf</tissue>
    </source>
</reference>
<accession>A0AA88VAH5</accession>
<evidence type="ECO:0000313" key="1">
    <source>
        <dbReference type="EMBL" id="KAK3005061.1"/>
    </source>
</evidence>
<gene>
    <name evidence="1" type="ORF">RJ639_017398</name>
</gene>